<feature type="chain" id="PRO_5031340520" evidence="2">
    <location>
        <begin position="45"/>
        <end position="779"/>
    </location>
</feature>
<dbReference type="InterPro" id="IPR008757">
    <property type="entry name" value="Peptidase_M6-like_domain"/>
</dbReference>
<evidence type="ECO:0000313" key="6">
    <source>
        <dbReference type="Proteomes" id="UP000562124"/>
    </source>
</evidence>
<keyword evidence="5" id="KW-0482">Metalloprotease</keyword>
<dbReference type="Proteomes" id="UP000562124">
    <property type="component" value="Unassembled WGS sequence"/>
</dbReference>
<dbReference type="SUPFAM" id="SSF55486">
    <property type="entry name" value="Metalloproteases ('zincins'), catalytic domain"/>
    <property type="match status" value="1"/>
</dbReference>
<evidence type="ECO:0000313" key="5">
    <source>
        <dbReference type="EMBL" id="NMR20203.1"/>
    </source>
</evidence>
<keyword evidence="5" id="KW-0645">Protease</keyword>
<dbReference type="PROSITE" id="PS51318">
    <property type="entry name" value="TAT"/>
    <property type="match status" value="1"/>
</dbReference>
<feature type="domain" description="Peptidase M6-like" evidence="3">
    <location>
        <begin position="107"/>
        <end position="388"/>
    </location>
</feature>
<protein>
    <submittedName>
        <fullName evidence="5">M6 family metalloprotease domain-containing protein</fullName>
    </submittedName>
</protein>
<dbReference type="InterPro" id="IPR024079">
    <property type="entry name" value="MetalloPept_cat_dom_sf"/>
</dbReference>
<dbReference type="PANTHER" id="PTHR41775">
    <property type="entry name" value="SECRETED PROTEIN-RELATED"/>
    <property type="match status" value="1"/>
</dbReference>
<dbReference type="Pfam" id="PF20773">
    <property type="entry name" value="InhA-like_MAM"/>
    <property type="match status" value="1"/>
</dbReference>
<dbReference type="PANTHER" id="PTHR41775:SF1">
    <property type="entry name" value="PEPTIDASE M6-LIKE DOMAIN-CONTAINING PROTEIN"/>
    <property type="match status" value="1"/>
</dbReference>
<gene>
    <name evidence="5" type="ORF">HIR71_08225</name>
</gene>
<feature type="signal peptide" evidence="2">
    <location>
        <begin position="1"/>
        <end position="44"/>
    </location>
</feature>
<feature type="domain" description="Immune inhibitor A-like metallopeptidase VEG" evidence="4">
    <location>
        <begin position="601"/>
        <end position="773"/>
    </location>
</feature>
<dbReference type="Pfam" id="PF05547">
    <property type="entry name" value="Peptidase_M6"/>
    <property type="match status" value="1"/>
</dbReference>
<keyword evidence="2" id="KW-0732">Signal</keyword>
<proteinExistence type="predicted"/>
<accession>A0A7Y0LZC5</accession>
<dbReference type="AlphaFoldDB" id="A0A7Y0LZC5"/>
<sequence length="779" mass="85332">MTREPRAPGPRWRGNPVRRVLTRALAGSAGLVLVATLAPSGAGAVPDDGSAPPESTSTEARSDNRPGPLGQRQAELRKTAIERLAEGTATADADGVVQVAEGAFVETATTGDDRIFTILAEFGTGYRSRWGRTPGPVHNQIPEPDRSVDNSTYWAPDFSREYYEELLNGDGESMRTYFEDVSNGLYSVTNVVTDWVTVPWNASYYGDNVRENDQQGAGPWDFVADAGTAWWDAQIAAGQTPAQIDAFLSQFDVWDRYDFDNDGNFDEADGYIDRFQAVHAGEGEEAGADPDAIWSHRSYVRGTDFNITGPDVGATPNRSGGAQIGRSRYWIGDYTVEPENGGLGVFVHEYGHDLGLPDLYDYAGGENGTAFWSVMSSGSWLSHGAETNEGIGTTPGLLGPEEKLFLGWLDYSTVDPGQSGSFVLNPSQLQEEGKDQAVRINLPDVFTSTTYTTPASGEAAWWTGRGDQLNELLVRQVPPAGRVTVTADAWYDIEEDFDYLYAEYSLDGVSWERIGQPVTGTSDGEWDRVRFSYVAQDQPSWFRFRYQTDVAVNNPGAFIDNIVMKAGSRVLFTDDVESGANGWTTTGLWQVSNGTVEGFSDRYYLVENREYVGWDDTLRTGPYQFSRPFTMPSWVDFFPYQNGMLVWSVDHSQPDNNVSQHPGTGNALVVDARPESFTYSDGLGRPTNRRQPFDATFGLEPTDAVCLYSERLEGETVVPREACAPSNPGIPVFDDSDPDAYYSQDNPQNSVRLAGAGVRVTVTGDAGDDLTIDVVNPAQ</sequence>
<dbReference type="GO" id="GO:0008237">
    <property type="term" value="F:metallopeptidase activity"/>
    <property type="evidence" value="ECO:0007669"/>
    <property type="project" value="UniProtKB-KW"/>
</dbReference>
<dbReference type="NCBIfam" id="TIGR03296">
    <property type="entry name" value="M6dom_TIGR03296"/>
    <property type="match status" value="1"/>
</dbReference>
<comment type="caution">
    <text evidence="5">The sequence shown here is derived from an EMBL/GenBank/DDBJ whole genome shotgun (WGS) entry which is preliminary data.</text>
</comment>
<evidence type="ECO:0000259" key="3">
    <source>
        <dbReference type="Pfam" id="PF05547"/>
    </source>
</evidence>
<name>A0A7Y0LZC5_CELFI</name>
<dbReference type="InterPro" id="IPR006311">
    <property type="entry name" value="TAT_signal"/>
</dbReference>
<reference evidence="5 6" key="1">
    <citation type="submission" date="2020-04" db="EMBL/GenBank/DDBJ databases">
        <title>Sequencing and Assembly of C. fimi.</title>
        <authorList>
            <person name="Ramsey A.R."/>
        </authorList>
    </citation>
    <scope>NUCLEOTIDE SEQUENCE [LARGE SCALE GENOMIC DNA]</scope>
    <source>
        <strain evidence="5 6">SB</strain>
    </source>
</reference>
<dbReference type="EMBL" id="JABCJJ010000010">
    <property type="protein sequence ID" value="NMR20203.1"/>
    <property type="molecule type" value="Genomic_DNA"/>
</dbReference>
<keyword evidence="5" id="KW-0378">Hydrolase</keyword>
<feature type="region of interest" description="Disordered" evidence="1">
    <location>
        <begin position="40"/>
        <end position="70"/>
    </location>
</feature>
<evidence type="ECO:0000256" key="2">
    <source>
        <dbReference type="SAM" id="SignalP"/>
    </source>
</evidence>
<dbReference type="Pfam" id="PF20774">
    <property type="entry name" value="InhA-like_VEG"/>
    <property type="match status" value="1"/>
</dbReference>
<dbReference type="GO" id="GO:0006508">
    <property type="term" value="P:proteolysis"/>
    <property type="evidence" value="ECO:0007669"/>
    <property type="project" value="UniProtKB-KW"/>
</dbReference>
<dbReference type="InterPro" id="IPR048665">
    <property type="entry name" value="InhA-like_VEG"/>
</dbReference>
<evidence type="ECO:0000259" key="4">
    <source>
        <dbReference type="Pfam" id="PF20774"/>
    </source>
</evidence>
<dbReference type="Gene3D" id="3.40.390.10">
    <property type="entry name" value="Collagenase (Catalytic Domain)"/>
    <property type="match status" value="1"/>
</dbReference>
<evidence type="ECO:0000256" key="1">
    <source>
        <dbReference type="SAM" id="MobiDB-lite"/>
    </source>
</evidence>
<organism evidence="5 6">
    <name type="scientific">Cellulomonas fimi</name>
    <dbReference type="NCBI Taxonomy" id="1708"/>
    <lineage>
        <taxon>Bacteria</taxon>
        <taxon>Bacillati</taxon>
        <taxon>Actinomycetota</taxon>
        <taxon>Actinomycetes</taxon>
        <taxon>Micrococcales</taxon>
        <taxon>Cellulomonadaceae</taxon>
        <taxon>Cellulomonas</taxon>
    </lineage>
</organism>
<keyword evidence="6" id="KW-1185">Reference proteome</keyword>